<dbReference type="Gene3D" id="1.10.3210.10">
    <property type="entry name" value="Hypothetical protein af1432"/>
    <property type="match status" value="1"/>
</dbReference>
<evidence type="ECO:0000313" key="2">
    <source>
        <dbReference type="EMBL" id="SEH28727.1"/>
    </source>
</evidence>
<accession>A0A1H6GYW0</accession>
<proteinExistence type="predicted"/>
<evidence type="ECO:0000259" key="1">
    <source>
        <dbReference type="SMART" id="SM00471"/>
    </source>
</evidence>
<gene>
    <name evidence="2" type="ORF">SAMN05421593_0795</name>
</gene>
<dbReference type="STRING" id="680127.SAMN05421593_0795"/>
<dbReference type="Proteomes" id="UP000198561">
    <property type="component" value="Unassembled WGS sequence"/>
</dbReference>
<dbReference type="InterPro" id="IPR045509">
    <property type="entry name" value="HD_assoc_2"/>
</dbReference>
<dbReference type="InterPro" id="IPR003607">
    <property type="entry name" value="HD/PDEase_dom"/>
</dbReference>
<dbReference type="AlphaFoldDB" id="A0A1H6GYW0"/>
<dbReference type="PANTHER" id="PTHR11373">
    <property type="entry name" value="DEOXYNUCLEOSIDE TRIPHOSPHATE TRIPHOSPHOHYDROLASE"/>
    <property type="match status" value="1"/>
</dbReference>
<dbReference type="GO" id="GO:0006203">
    <property type="term" value="P:dGTP catabolic process"/>
    <property type="evidence" value="ECO:0007669"/>
    <property type="project" value="TreeGrafter"/>
</dbReference>
<dbReference type="Pfam" id="PF19276">
    <property type="entry name" value="HD_assoc_2"/>
    <property type="match status" value="1"/>
</dbReference>
<dbReference type="GO" id="GO:0008832">
    <property type="term" value="F:dGTPase activity"/>
    <property type="evidence" value="ECO:0007669"/>
    <property type="project" value="TreeGrafter"/>
</dbReference>
<protein>
    <recommendedName>
        <fullName evidence="1">HD/PDEase domain-containing protein</fullName>
    </recommendedName>
</protein>
<organism evidence="2 3">
    <name type="scientific">Chryseobacterium culicis</name>
    <dbReference type="NCBI Taxonomy" id="680127"/>
    <lineage>
        <taxon>Bacteria</taxon>
        <taxon>Pseudomonadati</taxon>
        <taxon>Bacteroidota</taxon>
        <taxon>Flavobacteriia</taxon>
        <taxon>Flavobacteriales</taxon>
        <taxon>Weeksellaceae</taxon>
        <taxon>Chryseobacterium group</taxon>
        <taxon>Chryseobacterium</taxon>
    </lineage>
</organism>
<dbReference type="EMBL" id="FNWQ01000001">
    <property type="protein sequence ID" value="SEH28727.1"/>
    <property type="molecule type" value="Genomic_DNA"/>
</dbReference>
<dbReference type="InterPro" id="IPR050135">
    <property type="entry name" value="dGTPase-like"/>
</dbReference>
<dbReference type="PANTHER" id="PTHR11373:SF4">
    <property type="entry name" value="DEOXYNUCLEOSIDE TRIPHOSPHATE TRIPHOSPHOHYDROLASE SAMHD1"/>
    <property type="match status" value="1"/>
</dbReference>
<dbReference type="SMART" id="SM00471">
    <property type="entry name" value="HDc"/>
    <property type="match status" value="1"/>
</dbReference>
<dbReference type="Pfam" id="PF01966">
    <property type="entry name" value="HD"/>
    <property type="match status" value="1"/>
</dbReference>
<feature type="domain" description="HD/PDEase" evidence="1">
    <location>
        <begin position="62"/>
        <end position="187"/>
    </location>
</feature>
<reference evidence="2 3" key="1">
    <citation type="submission" date="2016-10" db="EMBL/GenBank/DDBJ databases">
        <authorList>
            <person name="de Groot N.N."/>
        </authorList>
    </citation>
    <scope>NUCLEOTIDE SEQUENCE [LARGE SCALE GENOMIC DNA]</scope>
    <source>
        <strain evidence="2 3">DSM 23031</strain>
    </source>
</reference>
<dbReference type="CDD" id="cd00077">
    <property type="entry name" value="HDc"/>
    <property type="match status" value="1"/>
</dbReference>
<dbReference type="InterPro" id="IPR006674">
    <property type="entry name" value="HD_domain"/>
</dbReference>
<dbReference type="SUPFAM" id="SSF109604">
    <property type="entry name" value="HD-domain/PDEase-like"/>
    <property type="match status" value="1"/>
</dbReference>
<evidence type="ECO:0000313" key="3">
    <source>
        <dbReference type="Proteomes" id="UP000198561"/>
    </source>
</evidence>
<name>A0A1H6GYW0_CHRCI</name>
<sequence length="419" mass="48778">MPNFVANIDVSMQNKLKIINDPVHGFIKIPHEILFDIIEHPYFQRLRRIGQTGLLNLIFPGATHTRFHHALGAMHLMFTALETLKQKGVKISEEEEKGAMLAILMHDIGHGPFSHALESMLMDDWHHENLSLLLMNKLNEEFHGQLSMAIEMFQGKYHRKFFNQLISSQLDVDRLDYLKRDSFFTGVSEGNINTQRIISMMNVCEEGELVIDAKGIYSIENFLTARMFMYWQVYYHKTSALAEFLLVKILERAKYLISHGAELPATDNLKYFLYREKSAATDEDIERFTKLDDNDVIQAMKEWQNSDDFVLSYWCKCVIQRNLPKTIISSHPFDGKLIDEKIKKTNEFFGINNGKELVHEIKRKLLPYHADKQPIYLLHKNGKRTRLHESEDQLLSGLIVNKTTRYILMFPRDISGLES</sequence>